<feature type="chain" id="PRO_5015728438" description="DUF4101 domain-containing protein" evidence="1">
    <location>
        <begin position="21"/>
        <end position="132"/>
    </location>
</feature>
<evidence type="ECO:0000313" key="3">
    <source>
        <dbReference type="Proteomes" id="UP000238634"/>
    </source>
</evidence>
<accession>A0A2T1DGH0</accession>
<name>A0A2T1DGH0_9CYAN</name>
<gene>
    <name evidence="2" type="ORF">C7B65_10890</name>
</gene>
<organism evidence="2 3">
    <name type="scientific">Phormidesmis priestleyi ULC007</name>
    <dbReference type="NCBI Taxonomy" id="1920490"/>
    <lineage>
        <taxon>Bacteria</taxon>
        <taxon>Bacillati</taxon>
        <taxon>Cyanobacteriota</taxon>
        <taxon>Cyanophyceae</taxon>
        <taxon>Leptolyngbyales</taxon>
        <taxon>Leptolyngbyaceae</taxon>
        <taxon>Phormidesmis</taxon>
    </lineage>
</organism>
<reference evidence="2 3" key="2">
    <citation type="submission" date="2018-03" db="EMBL/GenBank/DDBJ databases">
        <title>The ancient ancestry and fast evolution of plastids.</title>
        <authorList>
            <person name="Moore K.R."/>
            <person name="Magnabosco C."/>
            <person name="Momper L."/>
            <person name="Gold D.A."/>
            <person name="Bosak T."/>
            <person name="Fournier G.P."/>
        </authorList>
    </citation>
    <scope>NUCLEOTIDE SEQUENCE [LARGE SCALE GENOMIC DNA]</scope>
    <source>
        <strain evidence="2 3">ULC007</strain>
    </source>
</reference>
<dbReference type="OrthoDB" id="468126at2"/>
<reference evidence="2 3" key="1">
    <citation type="submission" date="2018-02" db="EMBL/GenBank/DDBJ databases">
        <authorList>
            <person name="Cohen D.B."/>
            <person name="Kent A.D."/>
        </authorList>
    </citation>
    <scope>NUCLEOTIDE SEQUENCE [LARGE SCALE GENOMIC DNA]</scope>
    <source>
        <strain evidence="2 3">ULC007</strain>
    </source>
</reference>
<sequence>MQIILAVILVSLITACSANNLTPSNQIVRRAIALQATQTQQELSQQLRLKSPDLKVDRVKVTSQEPLAIQNLSAYRVQGNYDYTLKLSQRSVTQKDNPFEVYLQRQSEGKTWRLAQKQREENGSSWVTQLVE</sequence>
<dbReference type="EMBL" id="PVWG01000010">
    <property type="protein sequence ID" value="PSB19557.1"/>
    <property type="molecule type" value="Genomic_DNA"/>
</dbReference>
<evidence type="ECO:0000256" key="1">
    <source>
        <dbReference type="SAM" id="SignalP"/>
    </source>
</evidence>
<comment type="caution">
    <text evidence="2">The sequence shown here is derived from an EMBL/GenBank/DDBJ whole genome shotgun (WGS) entry which is preliminary data.</text>
</comment>
<evidence type="ECO:0008006" key="4">
    <source>
        <dbReference type="Google" id="ProtNLM"/>
    </source>
</evidence>
<dbReference type="AlphaFoldDB" id="A0A2T1DGH0"/>
<keyword evidence="1" id="KW-0732">Signal</keyword>
<keyword evidence="3" id="KW-1185">Reference proteome</keyword>
<proteinExistence type="predicted"/>
<feature type="signal peptide" evidence="1">
    <location>
        <begin position="1"/>
        <end position="20"/>
    </location>
</feature>
<evidence type="ECO:0000313" key="2">
    <source>
        <dbReference type="EMBL" id="PSB19557.1"/>
    </source>
</evidence>
<dbReference type="Proteomes" id="UP000238634">
    <property type="component" value="Unassembled WGS sequence"/>
</dbReference>
<protein>
    <recommendedName>
        <fullName evidence="4">DUF4101 domain-containing protein</fullName>
    </recommendedName>
</protein>